<dbReference type="EMBL" id="SOFE01000014">
    <property type="protein sequence ID" value="TFB84932.1"/>
    <property type="molecule type" value="Genomic_DNA"/>
</dbReference>
<dbReference type="EMBL" id="FOPW01000001">
    <property type="protein sequence ID" value="SFH15645.1"/>
    <property type="molecule type" value="Genomic_DNA"/>
</dbReference>
<keyword evidence="4" id="KW-1003">Cell membrane</keyword>
<dbReference type="PANTHER" id="PTHR36838:SF3">
    <property type="entry name" value="TRANSPORTER AUXIN EFFLUX CARRIER EC FAMILY"/>
    <property type="match status" value="1"/>
</dbReference>
<protein>
    <submittedName>
        <fullName evidence="10">AEC family transporter</fullName>
    </submittedName>
</protein>
<evidence type="ECO:0000256" key="1">
    <source>
        <dbReference type="ARBA" id="ARBA00004651"/>
    </source>
</evidence>
<dbReference type="STRING" id="995038.SAMN05216274_10184"/>
<evidence type="ECO:0000313" key="9">
    <source>
        <dbReference type="EMBL" id="SFH15645.1"/>
    </source>
</evidence>
<feature type="transmembrane region" description="Helical" evidence="8">
    <location>
        <begin position="64"/>
        <end position="87"/>
    </location>
</feature>
<gene>
    <name evidence="10" type="ORF">E3O11_07695</name>
    <name evidence="9" type="ORF">SAMN05216274_10184</name>
</gene>
<feature type="transmembrane region" description="Helical" evidence="8">
    <location>
        <begin position="188"/>
        <end position="211"/>
    </location>
</feature>
<dbReference type="Gene3D" id="1.20.1530.20">
    <property type="match status" value="1"/>
</dbReference>
<dbReference type="InterPro" id="IPR038770">
    <property type="entry name" value="Na+/solute_symporter_sf"/>
</dbReference>
<dbReference type="GO" id="GO:0005886">
    <property type="term" value="C:plasma membrane"/>
    <property type="evidence" value="ECO:0007669"/>
    <property type="project" value="UniProtKB-SubCell"/>
</dbReference>
<organism evidence="10 12">
    <name type="scientific">Cryobacterium levicorallinum</name>
    <dbReference type="NCBI Taxonomy" id="995038"/>
    <lineage>
        <taxon>Bacteria</taxon>
        <taxon>Bacillati</taxon>
        <taxon>Actinomycetota</taxon>
        <taxon>Actinomycetes</taxon>
        <taxon>Micrococcales</taxon>
        <taxon>Microbacteriaceae</taxon>
        <taxon>Cryobacterium</taxon>
    </lineage>
</organism>
<dbReference type="Proteomes" id="UP000297963">
    <property type="component" value="Unassembled WGS sequence"/>
</dbReference>
<dbReference type="Pfam" id="PF03547">
    <property type="entry name" value="Mem_trans"/>
    <property type="match status" value="1"/>
</dbReference>
<dbReference type="PANTHER" id="PTHR36838">
    <property type="entry name" value="AUXIN EFFLUX CARRIER FAMILY PROTEIN"/>
    <property type="match status" value="1"/>
</dbReference>
<sequence length="306" mass="32316">MGGVLVGFSIIGFVILIGYFVERFGIVGVGTGRVLNRMAFFVATPALLFTVLSHADVTVLFSEFLLAIVCTIVVGVVVYVIAARLFFRRPLAETVLGASTATYVNANNIGLPVAIYVLGSAQYVAPVLLLQLVILAPTILAILDLATQGRASFRSIVTQPIRNPMIIASLAGVLVAMLGITLPKPVLAPFELIGGAAIPLVLLSFGMSLHGQRLLKARTGRKQVVAATAIKVALMPIVAYLFGHFVFDLAGAELFAVVAVSALPTAQNIFNFASRYDRAVVVTRDTVLLTTILSMPALLVIAALLA</sequence>
<dbReference type="GO" id="GO:0055085">
    <property type="term" value="P:transmembrane transport"/>
    <property type="evidence" value="ECO:0007669"/>
    <property type="project" value="InterPro"/>
</dbReference>
<keyword evidence="5 8" id="KW-0812">Transmembrane</keyword>
<feature type="transmembrane region" description="Helical" evidence="8">
    <location>
        <begin position="123"/>
        <end position="143"/>
    </location>
</feature>
<evidence type="ECO:0000256" key="5">
    <source>
        <dbReference type="ARBA" id="ARBA00022692"/>
    </source>
</evidence>
<keyword evidence="11" id="KW-1185">Reference proteome</keyword>
<feature type="transmembrane region" description="Helical" evidence="8">
    <location>
        <begin position="254"/>
        <end position="274"/>
    </location>
</feature>
<reference evidence="10 12" key="2">
    <citation type="submission" date="2019-03" db="EMBL/GenBank/DDBJ databases">
        <title>Genomics of glacier-inhabiting Cryobacterium strains.</title>
        <authorList>
            <person name="Liu Q."/>
            <person name="Xin Y.-H."/>
        </authorList>
    </citation>
    <scope>NUCLEOTIDE SEQUENCE [LARGE SCALE GENOMIC DNA]</scope>
    <source>
        <strain evidence="10 12">Hh34</strain>
    </source>
</reference>
<dbReference type="RefSeq" id="WP_092447927.1">
    <property type="nucleotide sequence ID" value="NZ_BKAC01000003.1"/>
</dbReference>
<proteinExistence type="inferred from homology"/>
<evidence type="ECO:0000313" key="10">
    <source>
        <dbReference type="EMBL" id="TFB84932.1"/>
    </source>
</evidence>
<dbReference type="InterPro" id="IPR004776">
    <property type="entry name" value="Mem_transp_PIN-like"/>
</dbReference>
<name>A0A1I2XQJ2_9MICO</name>
<comment type="subcellular location">
    <subcellularLocation>
        <location evidence="1">Cell membrane</location>
        <topology evidence="1">Multi-pass membrane protein</topology>
    </subcellularLocation>
</comment>
<evidence type="ECO:0000313" key="11">
    <source>
        <dbReference type="Proteomes" id="UP000199681"/>
    </source>
</evidence>
<evidence type="ECO:0000256" key="3">
    <source>
        <dbReference type="ARBA" id="ARBA00022448"/>
    </source>
</evidence>
<dbReference type="AlphaFoldDB" id="A0A1I2XQJ2"/>
<comment type="caution">
    <text evidence="10">The sequence shown here is derived from an EMBL/GenBank/DDBJ whole genome shotgun (WGS) entry which is preliminary data.</text>
</comment>
<keyword evidence="6 8" id="KW-1133">Transmembrane helix</keyword>
<evidence type="ECO:0000256" key="8">
    <source>
        <dbReference type="SAM" id="Phobius"/>
    </source>
</evidence>
<keyword evidence="3" id="KW-0813">Transport</keyword>
<evidence type="ECO:0000256" key="2">
    <source>
        <dbReference type="ARBA" id="ARBA00010145"/>
    </source>
</evidence>
<reference evidence="9 11" key="1">
    <citation type="submission" date="2016-10" db="EMBL/GenBank/DDBJ databases">
        <authorList>
            <person name="Varghese N."/>
            <person name="Submissions S."/>
        </authorList>
    </citation>
    <scope>NUCLEOTIDE SEQUENCE [LARGE SCALE GENOMIC DNA]</scope>
    <source>
        <strain evidence="9 11">GMCC 1.11211</strain>
    </source>
</reference>
<evidence type="ECO:0000313" key="12">
    <source>
        <dbReference type="Proteomes" id="UP000297963"/>
    </source>
</evidence>
<feature type="transmembrane region" description="Helical" evidence="8">
    <location>
        <begin position="164"/>
        <end position="182"/>
    </location>
</feature>
<comment type="similarity">
    <text evidence="2">Belongs to the auxin efflux carrier (TC 2.A.69) family.</text>
</comment>
<feature type="transmembrane region" description="Helical" evidence="8">
    <location>
        <begin position="34"/>
        <end position="52"/>
    </location>
</feature>
<keyword evidence="7 8" id="KW-0472">Membrane</keyword>
<feature type="transmembrane region" description="Helical" evidence="8">
    <location>
        <begin position="286"/>
        <end position="305"/>
    </location>
</feature>
<accession>A0A1I2XQJ2</accession>
<evidence type="ECO:0000256" key="7">
    <source>
        <dbReference type="ARBA" id="ARBA00023136"/>
    </source>
</evidence>
<evidence type="ECO:0000256" key="6">
    <source>
        <dbReference type="ARBA" id="ARBA00022989"/>
    </source>
</evidence>
<dbReference type="Proteomes" id="UP000199681">
    <property type="component" value="Unassembled WGS sequence"/>
</dbReference>
<feature type="transmembrane region" description="Helical" evidence="8">
    <location>
        <begin position="94"/>
        <end position="117"/>
    </location>
</feature>
<feature type="transmembrane region" description="Helical" evidence="8">
    <location>
        <begin position="6"/>
        <end position="22"/>
    </location>
</feature>
<evidence type="ECO:0000256" key="4">
    <source>
        <dbReference type="ARBA" id="ARBA00022475"/>
    </source>
</evidence>
<feature type="transmembrane region" description="Helical" evidence="8">
    <location>
        <begin position="223"/>
        <end position="242"/>
    </location>
</feature>